<comment type="caution">
    <text evidence="6">The sequence shown here is derived from an EMBL/GenBank/DDBJ whole genome shotgun (WGS) entry which is preliminary data.</text>
</comment>
<sequence length="107" mass="12061">MKLQLIRHATLRVQYADFTFLIDPMFSPQGSNPPIIHTANERRNPLVELPVSIAEISAPDAILVTHLHGDHWDEAAMATLNKEMQIFCQPGNEVAITAKTNYRRKLA</sequence>
<dbReference type="InterPro" id="IPR050114">
    <property type="entry name" value="UPF0173_UPF0282_UlaG_hydrolase"/>
</dbReference>
<evidence type="ECO:0000256" key="1">
    <source>
        <dbReference type="ARBA" id="ARBA00022801"/>
    </source>
</evidence>
<reference evidence="7" key="1">
    <citation type="journal article" date="2019" name="Int. J. Syst. Evol. Microbiol.">
        <title>The Global Catalogue of Microorganisms (GCM) 10K type strain sequencing project: providing services to taxonomists for standard genome sequencing and annotation.</title>
        <authorList>
            <consortium name="The Broad Institute Genomics Platform"/>
            <consortium name="The Broad Institute Genome Sequencing Center for Infectious Disease"/>
            <person name="Wu L."/>
            <person name="Ma J."/>
        </authorList>
    </citation>
    <scope>NUCLEOTIDE SEQUENCE [LARGE SCALE GENOMIC DNA]</scope>
    <source>
        <strain evidence="7">CGMCC 1.15043</strain>
    </source>
</reference>
<proteinExistence type="predicted"/>
<keyword evidence="7" id="KW-1185">Reference proteome</keyword>
<dbReference type="Pfam" id="PF12706">
    <property type="entry name" value="Lactamase_B_2"/>
    <property type="match status" value="1"/>
</dbReference>
<keyword evidence="1" id="KW-0378">Hydrolase</keyword>
<dbReference type="Proteomes" id="UP000615455">
    <property type="component" value="Unassembled WGS sequence"/>
</dbReference>
<comment type="catalytic activity">
    <reaction evidence="4">
        <text>3',5'-cyclic UMP + H2O = UMP + H(+)</text>
        <dbReference type="Rhea" id="RHEA:70575"/>
        <dbReference type="ChEBI" id="CHEBI:15377"/>
        <dbReference type="ChEBI" id="CHEBI:15378"/>
        <dbReference type="ChEBI" id="CHEBI:57865"/>
        <dbReference type="ChEBI" id="CHEBI:184387"/>
    </reaction>
    <physiologicalReaction direction="left-to-right" evidence="4">
        <dbReference type="Rhea" id="RHEA:70576"/>
    </physiologicalReaction>
</comment>
<gene>
    <name evidence="6" type="ORF">GCM10008018_10740</name>
</gene>
<dbReference type="SUPFAM" id="SSF56281">
    <property type="entry name" value="Metallo-hydrolase/oxidoreductase"/>
    <property type="match status" value="1"/>
</dbReference>
<evidence type="ECO:0000313" key="6">
    <source>
        <dbReference type="EMBL" id="GGI45167.1"/>
    </source>
</evidence>
<dbReference type="EMBL" id="BMHE01000003">
    <property type="protein sequence ID" value="GGI45167.1"/>
    <property type="molecule type" value="Genomic_DNA"/>
</dbReference>
<dbReference type="Gene3D" id="3.60.15.10">
    <property type="entry name" value="Ribonuclease Z/Hydroxyacylglutathione hydrolase-like"/>
    <property type="match status" value="1"/>
</dbReference>
<protein>
    <recommendedName>
        <fullName evidence="5">Metallo-beta-lactamase domain-containing protein</fullName>
    </recommendedName>
</protein>
<evidence type="ECO:0000256" key="4">
    <source>
        <dbReference type="ARBA" id="ARBA00048505"/>
    </source>
</evidence>
<evidence type="ECO:0000259" key="5">
    <source>
        <dbReference type="Pfam" id="PF12706"/>
    </source>
</evidence>
<name>A0ABQ2BQH7_9BACL</name>
<dbReference type="InterPro" id="IPR036866">
    <property type="entry name" value="RibonucZ/Hydroxyglut_hydro"/>
</dbReference>
<evidence type="ECO:0000256" key="2">
    <source>
        <dbReference type="ARBA" id="ARBA00034221"/>
    </source>
</evidence>
<accession>A0ABQ2BQH7</accession>
<feature type="domain" description="Metallo-beta-lactamase" evidence="5">
    <location>
        <begin position="20"/>
        <end position="102"/>
    </location>
</feature>
<dbReference type="PANTHER" id="PTHR43546">
    <property type="entry name" value="UPF0173 METAL-DEPENDENT HYDROLASE MJ1163-RELATED"/>
    <property type="match status" value="1"/>
</dbReference>
<dbReference type="InterPro" id="IPR001279">
    <property type="entry name" value="Metallo-B-lactamas"/>
</dbReference>
<evidence type="ECO:0000256" key="3">
    <source>
        <dbReference type="ARBA" id="ARBA00034301"/>
    </source>
</evidence>
<comment type="catalytic activity">
    <reaction evidence="2">
        <text>3',5'-cyclic CMP + H2O = CMP + H(+)</text>
        <dbReference type="Rhea" id="RHEA:72675"/>
        <dbReference type="ChEBI" id="CHEBI:15377"/>
        <dbReference type="ChEBI" id="CHEBI:15378"/>
        <dbReference type="ChEBI" id="CHEBI:58003"/>
        <dbReference type="ChEBI" id="CHEBI:60377"/>
    </reaction>
    <physiologicalReaction direction="left-to-right" evidence="2">
        <dbReference type="Rhea" id="RHEA:72676"/>
    </physiologicalReaction>
</comment>
<evidence type="ECO:0000313" key="7">
    <source>
        <dbReference type="Proteomes" id="UP000615455"/>
    </source>
</evidence>
<organism evidence="6 7">
    <name type="scientific">Paenibacillus marchantiophytorum</name>
    <dbReference type="NCBI Taxonomy" id="1619310"/>
    <lineage>
        <taxon>Bacteria</taxon>
        <taxon>Bacillati</taxon>
        <taxon>Bacillota</taxon>
        <taxon>Bacilli</taxon>
        <taxon>Bacillales</taxon>
        <taxon>Paenibacillaceae</taxon>
        <taxon>Paenibacillus</taxon>
    </lineage>
</organism>
<dbReference type="RefSeq" id="WP_189008602.1">
    <property type="nucleotide sequence ID" value="NZ_BMHE01000003.1"/>
</dbReference>
<dbReference type="PANTHER" id="PTHR43546:SF9">
    <property type="entry name" value="L-ASCORBATE-6-PHOSPHATE LACTONASE ULAG-RELATED"/>
    <property type="match status" value="1"/>
</dbReference>
<comment type="function">
    <text evidence="3">Counteracts the endogenous Pycsar antiviral defense system. Phosphodiesterase that enables metal-dependent hydrolysis of host cyclic nucleotide Pycsar defense signals such as cCMP and cUMP.</text>
</comment>